<dbReference type="Pfam" id="PF01351">
    <property type="entry name" value="RNase_HII"/>
    <property type="match status" value="1"/>
</dbReference>
<evidence type="ECO:0000256" key="16">
    <source>
        <dbReference type="RuleBase" id="RU003515"/>
    </source>
</evidence>
<evidence type="ECO:0000256" key="4">
    <source>
        <dbReference type="ARBA" id="ARBA00004496"/>
    </source>
</evidence>
<comment type="caution">
    <text evidence="19">The sequence shown here is derived from an EMBL/GenBank/DDBJ whole genome shotgun (WGS) entry which is preliminary data.</text>
</comment>
<dbReference type="InterPro" id="IPR022898">
    <property type="entry name" value="RNase_HII"/>
</dbReference>
<keyword evidence="13 14" id="KW-0464">Manganese</keyword>
<dbReference type="NCBIfam" id="NF000595">
    <property type="entry name" value="PRK00015.1-3"/>
    <property type="match status" value="1"/>
</dbReference>
<evidence type="ECO:0000256" key="10">
    <source>
        <dbReference type="ARBA" id="ARBA00022723"/>
    </source>
</evidence>
<evidence type="ECO:0000256" key="17">
    <source>
        <dbReference type="SAM" id="MobiDB-lite"/>
    </source>
</evidence>
<evidence type="ECO:0000256" key="6">
    <source>
        <dbReference type="ARBA" id="ARBA00012180"/>
    </source>
</evidence>
<protein>
    <recommendedName>
        <fullName evidence="7 14">Ribonuclease HII</fullName>
        <shortName evidence="14">RNase HII</shortName>
        <ecNumber evidence="6 14">3.1.26.4</ecNumber>
    </recommendedName>
</protein>
<dbReference type="InterPro" id="IPR012337">
    <property type="entry name" value="RNaseH-like_sf"/>
</dbReference>
<dbReference type="GO" id="GO:0003723">
    <property type="term" value="F:RNA binding"/>
    <property type="evidence" value="ECO:0007669"/>
    <property type="project" value="UniProtKB-UniRule"/>
</dbReference>
<dbReference type="OrthoDB" id="9803420at2"/>
<evidence type="ECO:0000256" key="1">
    <source>
        <dbReference type="ARBA" id="ARBA00000077"/>
    </source>
</evidence>
<keyword evidence="11 14" id="KW-0255">Endonuclease</keyword>
<evidence type="ECO:0000313" key="20">
    <source>
        <dbReference type="Proteomes" id="UP000328092"/>
    </source>
</evidence>
<dbReference type="PANTHER" id="PTHR10954:SF18">
    <property type="entry name" value="RIBONUCLEASE HII"/>
    <property type="match status" value="1"/>
</dbReference>
<dbReference type="InterPro" id="IPR001352">
    <property type="entry name" value="RNase_HII/HIII"/>
</dbReference>
<dbReference type="InterPro" id="IPR036397">
    <property type="entry name" value="RNaseH_sf"/>
</dbReference>
<dbReference type="CDD" id="cd07182">
    <property type="entry name" value="RNase_HII_bacteria_HII_like"/>
    <property type="match status" value="1"/>
</dbReference>
<feature type="domain" description="RNase H type-2" evidence="18">
    <location>
        <begin position="49"/>
        <end position="237"/>
    </location>
</feature>
<dbReference type="RefSeq" id="WP_139864431.1">
    <property type="nucleotide sequence ID" value="NZ_CAADFC020000033.1"/>
</dbReference>
<dbReference type="PROSITE" id="PS51975">
    <property type="entry name" value="RNASE_H_2"/>
    <property type="match status" value="1"/>
</dbReference>
<dbReference type="InterPro" id="IPR024567">
    <property type="entry name" value="RNase_HII/HIII_dom"/>
</dbReference>
<keyword evidence="8 14" id="KW-0963">Cytoplasm</keyword>
<name>A0A508TZG4_9BRAD</name>
<dbReference type="SUPFAM" id="SSF53098">
    <property type="entry name" value="Ribonuclease H-like"/>
    <property type="match status" value="1"/>
</dbReference>
<organism evidence="19 20">
    <name type="scientific">Bradyrhizobium ivorense</name>
    <dbReference type="NCBI Taxonomy" id="2511166"/>
    <lineage>
        <taxon>Bacteria</taxon>
        <taxon>Pseudomonadati</taxon>
        <taxon>Pseudomonadota</taxon>
        <taxon>Alphaproteobacteria</taxon>
        <taxon>Hyphomicrobiales</taxon>
        <taxon>Nitrobacteraceae</taxon>
        <taxon>Bradyrhizobium</taxon>
    </lineage>
</organism>
<comment type="similarity">
    <text evidence="5 14 16">Belongs to the RNase HII family.</text>
</comment>
<keyword evidence="10 14" id="KW-0479">Metal-binding</keyword>
<dbReference type="GO" id="GO:0030145">
    <property type="term" value="F:manganese ion binding"/>
    <property type="evidence" value="ECO:0007669"/>
    <property type="project" value="UniProtKB-UniRule"/>
</dbReference>
<keyword evidence="9 14" id="KW-0540">Nuclease</keyword>
<evidence type="ECO:0000256" key="12">
    <source>
        <dbReference type="ARBA" id="ARBA00022801"/>
    </source>
</evidence>
<dbReference type="Gene3D" id="3.30.420.10">
    <property type="entry name" value="Ribonuclease H-like superfamily/Ribonuclease H"/>
    <property type="match status" value="1"/>
</dbReference>
<dbReference type="FunFam" id="3.30.420.10:FF:000078">
    <property type="entry name" value="Ribonuclease HII"/>
    <property type="match status" value="1"/>
</dbReference>
<feature type="region of interest" description="Disordered" evidence="17">
    <location>
        <begin position="1"/>
        <end position="30"/>
    </location>
</feature>
<dbReference type="AlphaFoldDB" id="A0A508TZG4"/>
<dbReference type="HAMAP" id="MF_00052_B">
    <property type="entry name" value="RNase_HII_B"/>
    <property type="match status" value="1"/>
</dbReference>
<evidence type="ECO:0000256" key="5">
    <source>
        <dbReference type="ARBA" id="ARBA00007383"/>
    </source>
</evidence>
<keyword evidence="12 14" id="KW-0378">Hydrolase</keyword>
<proteinExistence type="inferred from homology"/>
<dbReference type="GO" id="GO:0004523">
    <property type="term" value="F:RNA-DNA hybrid ribonuclease activity"/>
    <property type="evidence" value="ECO:0007669"/>
    <property type="project" value="UniProtKB-UniRule"/>
</dbReference>
<evidence type="ECO:0000256" key="9">
    <source>
        <dbReference type="ARBA" id="ARBA00022722"/>
    </source>
</evidence>
<comment type="cofactor">
    <cofactor evidence="2">
        <name>Mg(2+)</name>
        <dbReference type="ChEBI" id="CHEBI:18420"/>
    </cofactor>
</comment>
<dbReference type="GO" id="GO:0006298">
    <property type="term" value="P:mismatch repair"/>
    <property type="evidence" value="ECO:0007669"/>
    <property type="project" value="TreeGrafter"/>
</dbReference>
<dbReference type="GO" id="GO:0043137">
    <property type="term" value="P:DNA replication, removal of RNA primer"/>
    <property type="evidence" value="ECO:0007669"/>
    <property type="project" value="TreeGrafter"/>
</dbReference>
<evidence type="ECO:0000256" key="13">
    <source>
        <dbReference type="ARBA" id="ARBA00023211"/>
    </source>
</evidence>
<feature type="binding site" evidence="14 15">
    <location>
        <position position="55"/>
    </location>
    <ligand>
        <name>a divalent metal cation</name>
        <dbReference type="ChEBI" id="CHEBI:60240"/>
    </ligand>
</feature>
<dbReference type="GO" id="GO:0005737">
    <property type="term" value="C:cytoplasm"/>
    <property type="evidence" value="ECO:0007669"/>
    <property type="project" value="UniProtKB-SubCell"/>
</dbReference>
<accession>A0A508TZG4</accession>
<evidence type="ECO:0000256" key="8">
    <source>
        <dbReference type="ARBA" id="ARBA00022490"/>
    </source>
</evidence>
<evidence type="ECO:0000256" key="14">
    <source>
        <dbReference type="HAMAP-Rule" id="MF_00052"/>
    </source>
</evidence>
<evidence type="ECO:0000313" key="19">
    <source>
        <dbReference type="EMBL" id="VIO79628.1"/>
    </source>
</evidence>
<comment type="cofactor">
    <cofactor evidence="14 15">
        <name>Mn(2+)</name>
        <dbReference type="ChEBI" id="CHEBI:29035"/>
    </cofactor>
    <cofactor evidence="14 15">
        <name>Mg(2+)</name>
        <dbReference type="ChEBI" id="CHEBI:18420"/>
    </cofactor>
    <text evidence="14 15">Manganese or magnesium. Binds 1 divalent metal ion per monomer in the absence of substrate. May bind a second metal ion after substrate binding.</text>
</comment>
<feature type="binding site" evidence="14 15">
    <location>
        <position position="146"/>
    </location>
    <ligand>
        <name>a divalent metal cation</name>
        <dbReference type="ChEBI" id="CHEBI:60240"/>
    </ligand>
</feature>
<reference evidence="19" key="1">
    <citation type="submission" date="2019-02" db="EMBL/GenBank/DDBJ databases">
        <authorList>
            <person name="Pothier F.J."/>
        </authorList>
    </citation>
    <scope>NUCLEOTIDE SEQUENCE</scope>
    <source>
        <strain evidence="19">CI-1B</strain>
    </source>
</reference>
<sequence length="259" mass="27780">MIRDKSNSVPKGAKTAAKKTPAEPAKPEKRVIVRPSFRRERALIKRGVWPIAGCDEAGRGPLAGPVVAAAVVLDPKRIPKGLDDSKRLTAERREELFEEICATAAYSVAVASPARIDRDNILRASLWALARAVHALPEAPKHVFVDGRDRLATPCDCEAVIGGDGLVASIAAASIIAKVTRDRLMSALALDCPGYGFEQHKGYAVPEHLEALDRLGPSAHHRSFFAPVVAARLKHFPEPPTPDLFTVDPESEAVASAAE</sequence>
<dbReference type="Proteomes" id="UP000328092">
    <property type="component" value="Unassembled WGS sequence"/>
</dbReference>
<comment type="function">
    <text evidence="3 14 16">Endonuclease that specifically degrades the RNA of RNA-DNA hybrids.</text>
</comment>
<evidence type="ECO:0000256" key="7">
    <source>
        <dbReference type="ARBA" id="ARBA00019179"/>
    </source>
</evidence>
<comment type="catalytic activity">
    <reaction evidence="1 14 15 16">
        <text>Endonucleolytic cleavage to 5'-phosphomonoester.</text>
        <dbReference type="EC" id="3.1.26.4"/>
    </reaction>
</comment>
<dbReference type="PANTHER" id="PTHR10954">
    <property type="entry name" value="RIBONUCLEASE H2 SUBUNIT A"/>
    <property type="match status" value="1"/>
</dbReference>
<feature type="compositionally biased region" description="Low complexity" evidence="17">
    <location>
        <begin position="13"/>
        <end position="23"/>
    </location>
</feature>
<evidence type="ECO:0000259" key="18">
    <source>
        <dbReference type="PROSITE" id="PS51975"/>
    </source>
</evidence>
<dbReference type="EMBL" id="CAADFC020000033">
    <property type="protein sequence ID" value="VIO79628.1"/>
    <property type="molecule type" value="Genomic_DNA"/>
</dbReference>
<comment type="subcellular location">
    <subcellularLocation>
        <location evidence="4 14">Cytoplasm</location>
    </subcellularLocation>
</comment>
<evidence type="ECO:0000256" key="15">
    <source>
        <dbReference type="PROSITE-ProRule" id="PRU01319"/>
    </source>
</evidence>
<keyword evidence="20" id="KW-1185">Reference proteome</keyword>
<evidence type="ECO:0000256" key="2">
    <source>
        <dbReference type="ARBA" id="ARBA00001946"/>
    </source>
</evidence>
<dbReference type="EC" id="3.1.26.4" evidence="6 14"/>
<dbReference type="GO" id="GO:0032299">
    <property type="term" value="C:ribonuclease H2 complex"/>
    <property type="evidence" value="ECO:0007669"/>
    <property type="project" value="TreeGrafter"/>
</dbReference>
<feature type="binding site" evidence="14 15">
    <location>
        <position position="56"/>
    </location>
    <ligand>
        <name>a divalent metal cation</name>
        <dbReference type="ChEBI" id="CHEBI:60240"/>
    </ligand>
</feature>
<evidence type="ECO:0000256" key="11">
    <source>
        <dbReference type="ARBA" id="ARBA00022759"/>
    </source>
</evidence>
<gene>
    <name evidence="14 19" type="primary">rnhB</name>
    <name evidence="19" type="ORF">CI1B_79620</name>
</gene>
<evidence type="ECO:0000256" key="3">
    <source>
        <dbReference type="ARBA" id="ARBA00004065"/>
    </source>
</evidence>